<dbReference type="PANTHER" id="PTHR45947:SF3">
    <property type="entry name" value="SULFOQUINOVOSYL TRANSFERASE SQD2"/>
    <property type="match status" value="1"/>
</dbReference>
<dbReference type="PANTHER" id="PTHR45947">
    <property type="entry name" value="SULFOQUINOVOSYL TRANSFERASE SQD2"/>
    <property type="match status" value="1"/>
</dbReference>
<dbReference type="STRING" id="121290.APY04_3236"/>
<dbReference type="InterPro" id="IPR028098">
    <property type="entry name" value="Glyco_trans_4-like_N"/>
</dbReference>
<dbReference type="GO" id="GO:0016758">
    <property type="term" value="F:hexosyltransferase activity"/>
    <property type="evidence" value="ECO:0007669"/>
    <property type="project" value="TreeGrafter"/>
</dbReference>
<dbReference type="RefSeq" id="WP_068464555.1">
    <property type="nucleotide sequence ID" value="NZ_LMTR01000091.1"/>
</dbReference>
<accession>A0A109B9B9</accession>
<gene>
    <name evidence="2" type="ORF">APY04_3236</name>
</gene>
<dbReference type="OrthoDB" id="185319at2"/>
<dbReference type="CDD" id="cd03794">
    <property type="entry name" value="GT4_WbuB-like"/>
    <property type="match status" value="1"/>
</dbReference>
<keyword evidence="3" id="KW-1185">Reference proteome</keyword>
<dbReference type="AlphaFoldDB" id="A0A109B9B9"/>
<protein>
    <submittedName>
        <fullName evidence="2">Glycosyltransferase</fullName>
        <ecNumber evidence="2">2.4.1.-</ecNumber>
    </submittedName>
</protein>
<dbReference type="InterPro" id="IPR050194">
    <property type="entry name" value="Glycosyltransferase_grp1"/>
</dbReference>
<reference evidence="2 3" key="1">
    <citation type="submission" date="2015-10" db="EMBL/GenBank/DDBJ databases">
        <title>Transcriptomic analysis of a linuron degrading triple-species bacterial consortium.</title>
        <authorList>
            <person name="Albers P."/>
        </authorList>
    </citation>
    <scope>NUCLEOTIDE SEQUENCE [LARGE SCALE GENOMIC DNA]</scope>
    <source>
        <strain evidence="2 3">WDL6</strain>
    </source>
</reference>
<feature type="domain" description="Glycosyltransferase subfamily 4-like N-terminal" evidence="1">
    <location>
        <begin position="24"/>
        <end position="202"/>
    </location>
</feature>
<sequence>MKSVWFLNHYAQEPGGPGGTRHFSLARGMRNYGWTASIIAASTEHGTNRDRLAPHETARLDHFDDVPFLWLKTSAYAGNGADRIRNMVGYTRAALARDNTKDLTPPDVVVGSSVHPFAAWAGLRLAQRYRVPFVFEVRDLWPQTLVDMGRLPQRHPVTYVLQRLERYLYKRAEKIVVLLPHAHKYIEPLGIDGRKIEWVPNGIELEIFPRPEPKPAADTFTLMYFGAHGTANGLDNVLRAMAEVRALSTSRPVNLRVIGDGPLKPSLMAMAKDIGLDNVAFEDPVPKLQIARLAADADAFVFNLIDAPVFKYGISSNKLFDFMACGRPVIFACESSNNPVDAAGGGLTVPAGQPRLLAEAIARLEAMPPDAVQAMGVANRDHIEANYEFDLLGRKFAGVLDAACEHRERR</sequence>
<dbReference type="Pfam" id="PF13579">
    <property type="entry name" value="Glyco_trans_4_4"/>
    <property type="match status" value="1"/>
</dbReference>
<dbReference type="PATRIC" id="fig|121290.4.peg.2076"/>
<dbReference type="Pfam" id="PF13692">
    <property type="entry name" value="Glyco_trans_1_4"/>
    <property type="match status" value="1"/>
</dbReference>
<dbReference type="Proteomes" id="UP000059074">
    <property type="component" value="Unassembled WGS sequence"/>
</dbReference>
<dbReference type="EC" id="2.4.1.-" evidence="2"/>
<name>A0A109B9B9_HYPSL</name>
<keyword evidence="2" id="KW-0808">Transferase</keyword>
<comment type="caution">
    <text evidence="2">The sequence shown here is derived from an EMBL/GenBank/DDBJ whole genome shotgun (WGS) entry which is preliminary data.</text>
</comment>
<evidence type="ECO:0000259" key="1">
    <source>
        <dbReference type="Pfam" id="PF13579"/>
    </source>
</evidence>
<proteinExistence type="predicted"/>
<organism evidence="2 3">
    <name type="scientific">Hyphomicrobium sulfonivorans</name>
    <dbReference type="NCBI Taxonomy" id="121290"/>
    <lineage>
        <taxon>Bacteria</taxon>
        <taxon>Pseudomonadati</taxon>
        <taxon>Pseudomonadota</taxon>
        <taxon>Alphaproteobacteria</taxon>
        <taxon>Hyphomicrobiales</taxon>
        <taxon>Hyphomicrobiaceae</taxon>
        <taxon>Hyphomicrobium</taxon>
    </lineage>
</organism>
<keyword evidence="2" id="KW-0328">Glycosyltransferase</keyword>
<dbReference type="EMBL" id="LMTR01000091">
    <property type="protein sequence ID" value="KWT64568.1"/>
    <property type="molecule type" value="Genomic_DNA"/>
</dbReference>
<evidence type="ECO:0000313" key="2">
    <source>
        <dbReference type="EMBL" id="KWT64568.1"/>
    </source>
</evidence>
<evidence type="ECO:0000313" key="3">
    <source>
        <dbReference type="Proteomes" id="UP000059074"/>
    </source>
</evidence>
<dbReference type="SUPFAM" id="SSF53756">
    <property type="entry name" value="UDP-Glycosyltransferase/glycogen phosphorylase"/>
    <property type="match status" value="1"/>
</dbReference>
<dbReference type="Gene3D" id="3.40.50.2000">
    <property type="entry name" value="Glycogen Phosphorylase B"/>
    <property type="match status" value="2"/>
</dbReference>